<name>A0A7H8QPH7_TALRU</name>
<feature type="region of interest" description="Disordered" evidence="15">
    <location>
        <begin position="311"/>
        <end position="347"/>
    </location>
</feature>
<evidence type="ECO:0000313" key="19">
    <source>
        <dbReference type="EMBL" id="QKX55870.1"/>
    </source>
</evidence>
<keyword evidence="13" id="KW-0539">Nucleus</keyword>
<dbReference type="Proteomes" id="UP000509510">
    <property type="component" value="Chromosome II"/>
</dbReference>
<dbReference type="InterPro" id="IPR005339">
    <property type="entry name" value="GINS_Psf1"/>
</dbReference>
<dbReference type="CDD" id="cd07042">
    <property type="entry name" value="STAS_SulP_like_sulfate_transporter"/>
    <property type="match status" value="1"/>
</dbReference>
<keyword evidence="7" id="KW-0926">Vacuole</keyword>
<dbReference type="Pfam" id="PF00916">
    <property type="entry name" value="Sulfate_transp"/>
    <property type="match status" value="1"/>
</dbReference>
<proteinExistence type="inferred from homology"/>
<dbReference type="GeneID" id="55990475"/>
<keyword evidence="9" id="KW-0235">DNA replication</keyword>
<dbReference type="CDD" id="cd11710">
    <property type="entry name" value="GINS_A_psf1"/>
    <property type="match status" value="1"/>
</dbReference>
<dbReference type="InterPro" id="IPR011547">
    <property type="entry name" value="SLC26A/SulP_dom"/>
</dbReference>
<dbReference type="Gene3D" id="1.20.58.1030">
    <property type="match status" value="1"/>
</dbReference>
<evidence type="ECO:0000256" key="14">
    <source>
        <dbReference type="ARBA" id="ARBA00067388"/>
    </source>
</evidence>
<feature type="transmembrane region" description="Helical" evidence="16">
    <location>
        <begin position="797"/>
        <end position="830"/>
    </location>
</feature>
<dbReference type="InterPro" id="IPR000595">
    <property type="entry name" value="cNMP-bd_dom"/>
</dbReference>
<comment type="similarity">
    <text evidence="4">Belongs to the GINS1/PSF1 family.</text>
</comment>
<dbReference type="SUPFAM" id="SSF158573">
    <property type="entry name" value="GINS helical bundle-like"/>
    <property type="match status" value="1"/>
</dbReference>
<dbReference type="SUPFAM" id="SSF52091">
    <property type="entry name" value="SpoIIaa-like"/>
    <property type="match status" value="1"/>
</dbReference>
<evidence type="ECO:0000256" key="3">
    <source>
        <dbReference type="ARBA" id="ARBA00004128"/>
    </source>
</evidence>
<feature type="compositionally biased region" description="Low complexity" evidence="15">
    <location>
        <begin position="111"/>
        <end position="122"/>
    </location>
</feature>
<dbReference type="Pfam" id="PF07510">
    <property type="entry name" value="GmrSD_C"/>
    <property type="match status" value="1"/>
</dbReference>
<dbReference type="InterPro" id="IPR036224">
    <property type="entry name" value="GINS_bundle-like_dom_sf"/>
</dbReference>
<evidence type="ECO:0000256" key="9">
    <source>
        <dbReference type="ARBA" id="ARBA00022705"/>
    </source>
</evidence>
<evidence type="ECO:0000256" key="11">
    <source>
        <dbReference type="ARBA" id="ARBA00022989"/>
    </source>
</evidence>
<dbReference type="InterPro" id="IPR018490">
    <property type="entry name" value="cNMP-bd_dom_sf"/>
</dbReference>
<keyword evidence="8 16" id="KW-0812">Transmembrane</keyword>
<evidence type="ECO:0000259" key="17">
    <source>
        <dbReference type="PROSITE" id="PS50042"/>
    </source>
</evidence>
<dbReference type="PROSITE" id="PS50042">
    <property type="entry name" value="CNMP_BINDING_3"/>
    <property type="match status" value="1"/>
</dbReference>
<feature type="transmembrane region" description="Helical" evidence="16">
    <location>
        <begin position="627"/>
        <end position="649"/>
    </location>
</feature>
<dbReference type="Pfam" id="PF00027">
    <property type="entry name" value="cNMP_binding"/>
    <property type="match status" value="1"/>
</dbReference>
<sequence>MYGELGNKLVQHAKRTQTLNYLPPYQTEIVRSVAREVRDLDRDVAHHLAPFEGSAGGFNPSSQPAIACALLVDHLCMRRNKRCLLAYHRTRAEKLEDMCWRGVDILEHQYQQQQQQQQQNAGEGEESGGGGVGQSSSLSPEEEEYFRQYSDMLAAHKGQWTDIDLTGSLEPPKDLFIDVRVLRDAGEIQTEYGCVSFLSLLFFSLLWQDSSSYNYNDAAASSSALAIQDSTASANSISKAESSLLSSSNVKTPSRSFYHRSFHGSLDPAQYSSHGVREQSAELASLAISDADTSTSLDDIPQSLDLFRRNRHNSNNTDHNYDALLQPGTIEEGGSSDSGSPTPTQLSSSALTAMICDPARSSFGNNNAVPLDTEISEEVAVEGDDERTSLLRRRTHSKDLSYGTAATDLEGQSVLYVQRRSPVQDAYSRVGTLFSVAIHPKSWDRRAIWKEGVVRPVSLLPAVFLGLLLNILDALSYGMILFPLGEAVFSDLGSDGISMFYVSTIISQLVFSSGASIFKGGIGSEMIEVVPFFHKMAFMILNRVGEDNPKSVLATTILSFSISSVLTGLVFFLMGVCKLGSLIGFFPRHILIGCIGGVGWFLIATGVEVSARLPGSLEYNVPMLQKLFSLDTVFLWMIPLCLAIFLLVLKRVIKSNFLVGGYFILVGALFYVIKFIARIPMESLRGNGWVFQAPAASNPWWHFYSLYDISAVNWSALADTVPAMFALTFFGVLHVPINVPALGISTGEDNLNVDRELIAHGVTNALSGSVGSIQNYLVYTNSLMFIGSGGDSRLAGIMLAAATAGIMLVGPVIIGYIPILVVGALIFLLGIELMEEALVDTWGKLHRLEYLTVVIIVVTMGAWDFVIGILVGIILACVNFVVQTSRKSAIRATYSGEFTASTVRRPPIQQRFLKDAGKQTLIIKLSGFLFFGTIVKVEATVRGLIDEEAFNRRPIRFLVLDFSRVNGLDFSAAEALTRINRILGKRNVQTLISGLDVEGEVGKSLHNVGLFADESLVQIFEDLNSALEFCENEYLTIFYNRKEALTKRLEEQQQQQQQAQYLDVPRDDNSSSSKQPAFTDLYGHSPRRTYLQQAALQTLSQDEHAVRAPQKWMTYRQPLPLLLQAFHDLTHKTEDFWFPACAYFRREAYARNTVLYREGDAPQTFYLLESGMLRAEYTLPQGRYSELIVAGRPCGELPFFGDTPRTATVRVDQDCVAWCLDVARWEELRAAEPGLAQELLMVSLKLTAERMDSITSHVLAIAGNVTPTPIAKTFGLDHVCALCSIAGPAKTSDSDFVLSCPFFFSVSFKRLKVAAVKMKSAVLVLISSAALALAAPAPAPSPKNTDFEIWQTGIPSSTSAKSLLAKLSVGSGDEIDGYERDKFKTWIQQGDNCDTREYVLKRDGTDVKVDTACESTSGTWTSPYDEKEWTSASDLQIDHMVPLKNAWNSGAANWTASQREDYANDITRPQLWAVTSSVNESKGDRSPDEWKPPSDDFFCTYAEAWVEVKSHYGLTITDAEKSALGDMLDSC</sequence>
<evidence type="ECO:0000256" key="2">
    <source>
        <dbReference type="ARBA" id="ARBA00004123"/>
    </source>
</evidence>
<feature type="transmembrane region" description="Helical" evidence="16">
    <location>
        <begin position="850"/>
        <end position="882"/>
    </location>
</feature>
<gene>
    <name evidence="19" type="ORF">TRUGW13939_02969</name>
</gene>
<dbReference type="GO" id="GO:0000329">
    <property type="term" value="C:fungal-type vacuole membrane"/>
    <property type="evidence" value="ECO:0007669"/>
    <property type="project" value="UniProtKB-ARBA"/>
</dbReference>
<feature type="transmembrane region" description="Helical" evidence="16">
    <location>
        <begin position="656"/>
        <end position="677"/>
    </location>
</feature>
<feature type="domain" description="Cyclic nucleotide-binding" evidence="17">
    <location>
        <begin position="1149"/>
        <end position="1228"/>
    </location>
</feature>
<protein>
    <recommendedName>
        <fullName evidence="5">DNA replication complex GINS protein PSF1</fullName>
    </recommendedName>
    <alternativeName>
        <fullName evidence="14">DNA replication complex GINS protein psf1</fullName>
    </alternativeName>
</protein>
<dbReference type="InterPro" id="IPR052706">
    <property type="entry name" value="Membrane-Transporter-like"/>
</dbReference>
<evidence type="ECO:0000256" key="1">
    <source>
        <dbReference type="ARBA" id="ARBA00002340"/>
    </source>
</evidence>
<dbReference type="PROSITE" id="PS50801">
    <property type="entry name" value="STAS"/>
    <property type="match status" value="1"/>
</dbReference>
<dbReference type="FunFam" id="2.60.120.10:FF:000141">
    <property type="entry name" value="Sulfate transporter family protein"/>
    <property type="match status" value="1"/>
</dbReference>
<dbReference type="PANTHER" id="PTHR43310">
    <property type="entry name" value="SULFATE TRANSPORTER YBAR-RELATED"/>
    <property type="match status" value="1"/>
</dbReference>
<comment type="function">
    <text evidence="1">The GINS complex plays an essential role in the initiation of DNA replication.</text>
</comment>
<evidence type="ECO:0000256" key="13">
    <source>
        <dbReference type="ARBA" id="ARBA00023242"/>
    </source>
</evidence>
<evidence type="ECO:0000313" key="20">
    <source>
        <dbReference type="Proteomes" id="UP000509510"/>
    </source>
</evidence>
<feature type="transmembrane region" description="Helical" evidence="16">
    <location>
        <begin position="496"/>
        <end position="518"/>
    </location>
</feature>
<dbReference type="CDD" id="cd00038">
    <property type="entry name" value="CAP_ED"/>
    <property type="match status" value="1"/>
</dbReference>
<feature type="region of interest" description="Disordered" evidence="15">
    <location>
        <begin position="111"/>
        <end position="140"/>
    </location>
</feature>
<dbReference type="InterPro" id="IPR036513">
    <property type="entry name" value="STAS_dom_sf"/>
</dbReference>
<feature type="transmembrane region" description="Helical" evidence="16">
    <location>
        <begin position="459"/>
        <end position="484"/>
    </location>
</feature>
<dbReference type="GO" id="GO:0034490">
    <property type="term" value="P:basic amino acid transmembrane import into vacuole"/>
    <property type="evidence" value="ECO:0007669"/>
    <property type="project" value="UniProtKB-ARBA"/>
</dbReference>
<dbReference type="SUPFAM" id="SSF51206">
    <property type="entry name" value="cAMP-binding domain-like"/>
    <property type="match status" value="1"/>
</dbReference>
<evidence type="ECO:0000256" key="7">
    <source>
        <dbReference type="ARBA" id="ARBA00022554"/>
    </source>
</evidence>
<dbReference type="InterPro" id="IPR002645">
    <property type="entry name" value="STAS_dom"/>
</dbReference>
<dbReference type="OrthoDB" id="409725at2759"/>
<dbReference type="InterPro" id="IPR011089">
    <property type="entry name" value="GmrSD_C"/>
</dbReference>
<dbReference type="GO" id="GO:0000811">
    <property type="term" value="C:GINS complex"/>
    <property type="evidence" value="ECO:0007669"/>
    <property type="project" value="InterPro"/>
</dbReference>
<evidence type="ECO:0000256" key="12">
    <source>
        <dbReference type="ARBA" id="ARBA00023136"/>
    </source>
</evidence>
<dbReference type="EMBL" id="CP055899">
    <property type="protein sequence ID" value="QKX55870.1"/>
    <property type="molecule type" value="Genomic_DNA"/>
</dbReference>
<accession>A0A7H8QPH7</accession>
<feature type="transmembrane region" description="Helical" evidence="16">
    <location>
        <begin position="589"/>
        <end position="607"/>
    </location>
</feature>
<evidence type="ECO:0000256" key="8">
    <source>
        <dbReference type="ARBA" id="ARBA00022692"/>
    </source>
</evidence>
<dbReference type="KEGG" id="trg:TRUGW13939_02969"/>
<keyword evidence="6" id="KW-0813">Transport</keyword>
<feature type="transmembrane region" description="Helical" evidence="16">
    <location>
        <begin position="552"/>
        <end position="577"/>
    </location>
</feature>
<dbReference type="FunFam" id="1.20.58.1030:FF:000003">
    <property type="entry name" value="DNA replication complex GINS protein PSF1"/>
    <property type="match status" value="1"/>
</dbReference>
<organism evidence="19 20">
    <name type="scientific">Talaromyces rugulosus</name>
    <name type="common">Penicillium rugulosum</name>
    <dbReference type="NCBI Taxonomy" id="121627"/>
    <lineage>
        <taxon>Eukaryota</taxon>
        <taxon>Fungi</taxon>
        <taxon>Dikarya</taxon>
        <taxon>Ascomycota</taxon>
        <taxon>Pezizomycotina</taxon>
        <taxon>Eurotiomycetes</taxon>
        <taxon>Eurotiomycetidae</taxon>
        <taxon>Eurotiales</taxon>
        <taxon>Trichocomaceae</taxon>
        <taxon>Talaromyces</taxon>
        <taxon>Talaromyces sect. Islandici</taxon>
    </lineage>
</organism>
<keyword evidence="20" id="KW-1185">Reference proteome</keyword>
<evidence type="ECO:0000256" key="10">
    <source>
        <dbReference type="ARBA" id="ARBA00022970"/>
    </source>
</evidence>
<dbReference type="InterPro" id="IPR021151">
    <property type="entry name" value="GINS_A"/>
</dbReference>
<keyword evidence="11 16" id="KW-1133">Transmembrane helix</keyword>
<reference evidence="20" key="1">
    <citation type="submission" date="2020-06" db="EMBL/GenBank/DDBJ databases">
        <title>A chromosome-scale genome assembly of Talaromyces rugulosus W13939.</title>
        <authorList>
            <person name="Wang B."/>
            <person name="Guo L."/>
            <person name="Ye K."/>
            <person name="Wang L."/>
        </authorList>
    </citation>
    <scope>NUCLEOTIDE SEQUENCE [LARGE SCALE GENOMIC DNA]</scope>
    <source>
        <strain evidence="20">W13939</strain>
    </source>
</reference>
<feature type="region of interest" description="Disordered" evidence="15">
    <location>
        <begin position="1049"/>
        <end position="1082"/>
    </location>
</feature>
<dbReference type="FunFam" id="3.30.750.24:FF:000012">
    <property type="entry name" value="Sulfate transporter family protein"/>
    <property type="match status" value="1"/>
</dbReference>
<dbReference type="SMART" id="SM00100">
    <property type="entry name" value="cNMP"/>
    <property type="match status" value="1"/>
</dbReference>
<dbReference type="PANTHER" id="PTHR43310:SF4">
    <property type="entry name" value="AFR304WP"/>
    <property type="match status" value="1"/>
</dbReference>
<evidence type="ECO:0000256" key="6">
    <source>
        <dbReference type="ARBA" id="ARBA00022448"/>
    </source>
</evidence>
<keyword evidence="12 16" id="KW-0472">Membrane</keyword>
<dbReference type="RefSeq" id="XP_035342048.1">
    <property type="nucleotide sequence ID" value="XM_035486155.1"/>
</dbReference>
<dbReference type="Gene3D" id="3.30.750.24">
    <property type="entry name" value="STAS domain"/>
    <property type="match status" value="1"/>
</dbReference>
<evidence type="ECO:0000256" key="16">
    <source>
        <dbReference type="SAM" id="Phobius"/>
    </source>
</evidence>
<dbReference type="Pfam" id="PF05916">
    <property type="entry name" value="Sld5"/>
    <property type="match status" value="1"/>
</dbReference>
<comment type="subcellular location">
    <subcellularLocation>
        <location evidence="2">Nucleus</location>
    </subcellularLocation>
    <subcellularLocation>
        <location evidence="3">Vacuole membrane</location>
        <topology evidence="3">Multi-pass membrane protein</topology>
    </subcellularLocation>
</comment>
<evidence type="ECO:0000256" key="5">
    <source>
        <dbReference type="ARBA" id="ARBA00015143"/>
    </source>
</evidence>
<evidence type="ECO:0000256" key="4">
    <source>
        <dbReference type="ARBA" id="ARBA00006677"/>
    </source>
</evidence>
<feature type="domain" description="STAS" evidence="18">
    <location>
        <begin position="921"/>
        <end position="1030"/>
    </location>
</feature>
<dbReference type="Gene3D" id="2.60.120.10">
    <property type="entry name" value="Jelly Rolls"/>
    <property type="match status" value="1"/>
</dbReference>
<keyword evidence="10" id="KW-0029">Amino-acid transport</keyword>
<evidence type="ECO:0000259" key="18">
    <source>
        <dbReference type="PROSITE" id="PS50801"/>
    </source>
</evidence>
<evidence type="ECO:0000256" key="15">
    <source>
        <dbReference type="SAM" id="MobiDB-lite"/>
    </source>
</evidence>
<dbReference type="Pfam" id="PF01740">
    <property type="entry name" value="STAS"/>
    <property type="match status" value="1"/>
</dbReference>
<dbReference type="GO" id="GO:0006260">
    <property type="term" value="P:DNA replication"/>
    <property type="evidence" value="ECO:0007669"/>
    <property type="project" value="UniProtKB-KW"/>
</dbReference>
<dbReference type="InterPro" id="IPR014710">
    <property type="entry name" value="RmlC-like_jellyroll"/>
</dbReference>